<evidence type="ECO:0008006" key="4">
    <source>
        <dbReference type="Google" id="ProtNLM"/>
    </source>
</evidence>
<feature type="compositionally biased region" description="Low complexity" evidence="1">
    <location>
        <begin position="88"/>
        <end position="108"/>
    </location>
</feature>
<organism evidence="2 3">
    <name type="scientific">Podospora didyma</name>
    <dbReference type="NCBI Taxonomy" id="330526"/>
    <lineage>
        <taxon>Eukaryota</taxon>
        <taxon>Fungi</taxon>
        <taxon>Dikarya</taxon>
        <taxon>Ascomycota</taxon>
        <taxon>Pezizomycotina</taxon>
        <taxon>Sordariomycetes</taxon>
        <taxon>Sordariomycetidae</taxon>
        <taxon>Sordariales</taxon>
        <taxon>Podosporaceae</taxon>
        <taxon>Podospora</taxon>
    </lineage>
</organism>
<accession>A0AAE0KLF3</accession>
<feature type="region of interest" description="Disordered" evidence="1">
    <location>
        <begin position="1"/>
        <end position="22"/>
    </location>
</feature>
<protein>
    <recommendedName>
        <fullName evidence="4">Ilp is an apoptosis inhibitor</fullName>
    </recommendedName>
</protein>
<dbReference type="InterPro" id="IPR053267">
    <property type="entry name" value="Verrucosidin_biosynth-assoc"/>
</dbReference>
<dbReference type="PANTHER" id="PTHR42087">
    <property type="entry name" value="ILP IS AN APOPTOSIS INHIBITOR"/>
    <property type="match status" value="1"/>
</dbReference>
<dbReference type="Proteomes" id="UP001285441">
    <property type="component" value="Unassembled WGS sequence"/>
</dbReference>
<dbReference type="PANTHER" id="PTHR42087:SF1">
    <property type="entry name" value="ILP IS AN APOPTOSIS INHIBITOR"/>
    <property type="match status" value="1"/>
</dbReference>
<proteinExistence type="predicted"/>
<name>A0AAE0KLF3_9PEZI</name>
<evidence type="ECO:0000313" key="2">
    <source>
        <dbReference type="EMBL" id="KAK3378392.1"/>
    </source>
</evidence>
<comment type="caution">
    <text evidence="2">The sequence shown here is derived from an EMBL/GenBank/DDBJ whole genome shotgun (WGS) entry which is preliminary data.</text>
</comment>
<reference evidence="2" key="1">
    <citation type="journal article" date="2023" name="Mol. Phylogenet. Evol.">
        <title>Genome-scale phylogeny and comparative genomics of the fungal order Sordariales.</title>
        <authorList>
            <person name="Hensen N."/>
            <person name="Bonometti L."/>
            <person name="Westerberg I."/>
            <person name="Brannstrom I.O."/>
            <person name="Guillou S."/>
            <person name="Cros-Aarteil S."/>
            <person name="Calhoun S."/>
            <person name="Haridas S."/>
            <person name="Kuo A."/>
            <person name="Mondo S."/>
            <person name="Pangilinan J."/>
            <person name="Riley R."/>
            <person name="LaButti K."/>
            <person name="Andreopoulos B."/>
            <person name="Lipzen A."/>
            <person name="Chen C."/>
            <person name="Yan M."/>
            <person name="Daum C."/>
            <person name="Ng V."/>
            <person name="Clum A."/>
            <person name="Steindorff A."/>
            <person name="Ohm R.A."/>
            <person name="Martin F."/>
            <person name="Silar P."/>
            <person name="Natvig D.O."/>
            <person name="Lalanne C."/>
            <person name="Gautier V."/>
            <person name="Ament-Velasquez S.L."/>
            <person name="Kruys A."/>
            <person name="Hutchinson M.I."/>
            <person name="Powell A.J."/>
            <person name="Barry K."/>
            <person name="Miller A.N."/>
            <person name="Grigoriev I.V."/>
            <person name="Debuchy R."/>
            <person name="Gladieux P."/>
            <person name="Hiltunen Thoren M."/>
            <person name="Johannesson H."/>
        </authorList>
    </citation>
    <scope>NUCLEOTIDE SEQUENCE</scope>
    <source>
        <strain evidence="2">CBS 232.78</strain>
    </source>
</reference>
<sequence length="255" mass="28316">MSYPRATGQAFKQEQEPDQSYSGAHPDLIKWYPDFQSCVHYFLEQAQFTGPVQTLAAYINIQLPFQKAGPAAALPSQPGVSGSGVGGSRSSSKISSSMSASQAYSTPTTTNTATLLPYIRRLVATGYDYPEVLHSFFGNKWEKGIKPLHEQERRNYLFAAKSDNWLKVKKAYDMGDDQTVPYLSPLQNVTEEEIVSAESGWSEWLAMQDWMLGPRAPEAGNVMHYHHNGNSNAARMRSGTGHGNSGRVNFKREQD</sequence>
<evidence type="ECO:0000256" key="1">
    <source>
        <dbReference type="SAM" id="MobiDB-lite"/>
    </source>
</evidence>
<dbReference type="EMBL" id="JAULSW010000006">
    <property type="protein sequence ID" value="KAK3378392.1"/>
    <property type="molecule type" value="Genomic_DNA"/>
</dbReference>
<keyword evidence="3" id="KW-1185">Reference proteome</keyword>
<evidence type="ECO:0000313" key="3">
    <source>
        <dbReference type="Proteomes" id="UP001285441"/>
    </source>
</evidence>
<dbReference type="AlphaFoldDB" id="A0AAE0KLF3"/>
<gene>
    <name evidence="2" type="ORF">B0H63DRAFT_246326</name>
</gene>
<feature type="region of interest" description="Disordered" evidence="1">
    <location>
        <begin position="72"/>
        <end position="108"/>
    </location>
</feature>
<feature type="region of interest" description="Disordered" evidence="1">
    <location>
        <begin position="230"/>
        <end position="255"/>
    </location>
</feature>
<reference evidence="2" key="2">
    <citation type="submission" date="2023-06" db="EMBL/GenBank/DDBJ databases">
        <authorList>
            <consortium name="Lawrence Berkeley National Laboratory"/>
            <person name="Haridas S."/>
            <person name="Hensen N."/>
            <person name="Bonometti L."/>
            <person name="Westerberg I."/>
            <person name="Brannstrom I.O."/>
            <person name="Guillou S."/>
            <person name="Cros-Aarteil S."/>
            <person name="Calhoun S."/>
            <person name="Kuo A."/>
            <person name="Mondo S."/>
            <person name="Pangilinan J."/>
            <person name="Riley R."/>
            <person name="LaButti K."/>
            <person name="Andreopoulos B."/>
            <person name="Lipzen A."/>
            <person name="Chen C."/>
            <person name="Yanf M."/>
            <person name="Daum C."/>
            <person name="Ng V."/>
            <person name="Clum A."/>
            <person name="Steindorff A."/>
            <person name="Ohm R."/>
            <person name="Martin F."/>
            <person name="Silar P."/>
            <person name="Natvig D."/>
            <person name="Lalanne C."/>
            <person name="Gautier V."/>
            <person name="Ament-velasquez S.L."/>
            <person name="Kruys A."/>
            <person name="Hutchinson M.I."/>
            <person name="Powell A.J."/>
            <person name="Barry K."/>
            <person name="Miller A.N."/>
            <person name="Grigoriev I.V."/>
            <person name="Debuchy R."/>
            <person name="Gladieux P."/>
            <person name="Thoren M.H."/>
            <person name="Johannesson H."/>
        </authorList>
    </citation>
    <scope>NUCLEOTIDE SEQUENCE</scope>
    <source>
        <strain evidence="2">CBS 232.78</strain>
    </source>
</reference>